<dbReference type="AlphaFoldDB" id="A0A1H2WI84"/>
<dbReference type="Proteomes" id="UP000199488">
    <property type="component" value="Unassembled WGS sequence"/>
</dbReference>
<evidence type="ECO:0000259" key="1">
    <source>
        <dbReference type="SMART" id="SM00829"/>
    </source>
</evidence>
<dbReference type="Gene3D" id="3.40.50.720">
    <property type="entry name" value="NAD(P)-binding Rossmann-like Domain"/>
    <property type="match status" value="1"/>
</dbReference>
<dbReference type="SMART" id="SM00829">
    <property type="entry name" value="PKS_ER"/>
    <property type="match status" value="1"/>
</dbReference>
<dbReference type="OrthoDB" id="9787435at2"/>
<sequence length="339" mass="37257">MAPAQNRAFRLREPGSIENLEMAEESMPKVQRGEVLVRVKATSLNYRDLAMVEGGYPGELRENLVQLSDGAGEIVEAGEDVRRFRIGDRVAGNFTREWFGGKRPSYMEPYGTHSDGWLTDYKVINPEELVRLPDHLTYEQGATLPCAAVTAWNALHGPSPAGPGDTVLTLGTGGVSVFAVQLAKILGLRVISTTSSSWKEEKLQELGSNNIINYNDTPDWGKRAEELSNGGVNRVVEVVGPASFHQSIEAVAPGEEVALIGVLTRTGEKIDYYDLFGKASTRTIGVGSRDMFESMNRAIAAHQLTPVIDTVYPFEQAQEAYRHLKSQNFFGKMVISHDQ</sequence>
<dbReference type="SUPFAM" id="SSF51735">
    <property type="entry name" value="NAD(P)-binding Rossmann-fold domains"/>
    <property type="match status" value="1"/>
</dbReference>
<dbReference type="EMBL" id="FNNC01000005">
    <property type="protein sequence ID" value="SDW80247.1"/>
    <property type="molecule type" value="Genomic_DNA"/>
</dbReference>
<dbReference type="InterPro" id="IPR011032">
    <property type="entry name" value="GroES-like_sf"/>
</dbReference>
<gene>
    <name evidence="2" type="ORF">SAMN05421781_2446</name>
</gene>
<accession>A0A1H2WI84</accession>
<dbReference type="InterPro" id="IPR013149">
    <property type="entry name" value="ADH-like_C"/>
</dbReference>
<dbReference type="GO" id="GO:0016491">
    <property type="term" value="F:oxidoreductase activity"/>
    <property type="evidence" value="ECO:0007669"/>
    <property type="project" value="InterPro"/>
</dbReference>
<dbReference type="STRING" id="1122204.SAMN05421781_2446"/>
<dbReference type="CDD" id="cd08276">
    <property type="entry name" value="MDR7"/>
    <property type="match status" value="1"/>
</dbReference>
<name>A0A1H2WI84_9BACI</name>
<dbReference type="Pfam" id="PF08240">
    <property type="entry name" value="ADH_N"/>
    <property type="match status" value="1"/>
</dbReference>
<proteinExistence type="predicted"/>
<dbReference type="Gene3D" id="3.90.180.10">
    <property type="entry name" value="Medium-chain alcohol dehydrogenases, catalytic domain"/>
    <property type="match status" value="1"/>
</dbReference>
<reference evidence="2 3" key="1">
    <citation type="submission" date="2016-10" db="EMBL/GenBank/DDBJ databases">
        <authorList>
            <person name="de Groot N.N."/>
        </authorList>
    </citation>
    <scope>NUCLEOTIDE SEQUENCE [LARGE SCALE GENOMIC DNA]</scope>
    <source>
        <strain evidence="2 3">DSM 23126</strain>
    </source>
</reference>
<dbReference type="PANTHER" id="PTHR45033:SF2">
    <property type="entry name" value="ZINC-TYPE ALCOHOL DEHYDROGENASE-LIKE PROTEIN C1773.06C"/>
    <property type="match status" value="1"/>
</dbReference>
<evidence type="ECO:0000313" key="2">
    <source>
        <dbReference type="EMBL" id="SDW80247.1"/>
    </source>
</evidence>
<dbReference type="InterPro" id="IPR013154">
    <property type="entry name" value="ADH-like_N"/>
</dbReference>
<dbReference type="Pfam" id="PF00107">
    <property type="entry name" value="ADH_zinc_N"/>
    <property type="match status" value="1"/>
</dbReference>
<dbReference type="SUPFAM" id="SSF50129">
    <property type="entry name" value="GroES-like"/>
    <property type="match status" value="1"/>
</dbReference>
<dbReference type="InterPro" id="IPR052711">
    <property type="entry name" value="Zinc_ADH-like"/>
</dbReference>
<keyword evidence="3" id="KW-1185">Reference proteome</keyword>
<protein>
    <submittedName>
        <fullName evidence="2">Alcohol dehydrogenase</fullName>
    </submittedName>
</protein>
<dbReference type="InterPro" id="IPR020843">
    <property type="entry name" value="ER"/>
</dbReference>
<organism evidence="2 3">
    <name type="scientific">Marinococcus luteus</name>
    <dbReference type="NCBI Taxonomy" id="1122204"/>
    <lineage>
        <taxon>Bacteria</taxon>
        <taxon>Bacillati</taxon>
        <taxon>Bacillota</taxon>
        <taxon>Bacilli</taxon>
        <taxon>Bacillales</taxon>
        <taxon>Bacillaceae</taxon>
        <taxon>Marinococcus</taxon>
    </lineage>
</organism>
<dbReference type="RefSeq" id="WP_091615505.1">
    <property type="nucleotide sequence ID" value="NZ_FNNC01000005.1"/>
</dbReference>
<feature type="domain" description="Enoyl reductase (ER)" evidence="1">
    <location>
        <begin position="15"/>
        <end position="335"/>
    </location>
</feature>
<evidence type="ECO:0000313" key="3">
    <source>
        <dbReference type="Proteomes" id="UP000199488"/>
    </source>
</evidence>
<dbReference type="PANTHER" id="PTHR45033">
    <property type="match status" value="1"/>
</dbReference>
<dbReference type="InterPro" id="IPR036291">
    <property type="entry name" value="NAD(P)-bd_dom_sf"/>
</dbReference>